<dbReference type="CDD" id="cd01949">
    <property type="entry name" value="GGDEF"/>
    <property type="match status" value="1"/>
</dbReference>
<feature type="transmembrane region" description="Helical" evidence="1">
    <location>
        <begin position="7"/>
        <end position="28"/>
    </location>
</feature>
<organism evidence="3 4">
    <name type="scientific">Paenibacillus faecis</name>
    <dbReference type="NCBI Taxonomy" id="862114"/>
    <lineage>
        <taxon>Bacteria</taxon>
        <taxon>Bacillati</taxon>
        <taxon>Bacillota</taxon>
        <taxon>Bacilli</taxon>
        <taxon>Bacillales</taxon>
        <taxon>Paenibacillaceae</taxon>
        <taxon>Paenibacillus</taxon>
    </lineage>
</organism>
<gene>
    <name evidence="3" type="ORF">FRY98_22515</name>
</gene>
<evidence type="ECO:0000313" key="3">
    <source>
        <dbReference type="EMBL" id="TYA10584.1"/>
    </source>
</evidence>
<dbReference type="Gene3D" id="3.30.70.270">
    <property type="match status" value="1"/>
</dbReference>
<feature type="domain" description="GGDEF" evidence="2">
    <location>
        <begin position="90"/>
        <end position="214"/>
    </location>
</feature>
<dbReference type="InterPro" id="IPR000160">
    <property type="entry name" value="GGDEF_dom"/>
</dbReference>
<dbReference type="GO" id="GO:0005886">
    <property type="term" value="C:plasma membrane"/>
    <property type="evidence" value="ECO:0007669"/>
    <property type="project" value="TreeGrafter"/>
</dbReference>
<dbReference type="OrthoDB" id="9759607at2"/>
<dbReference type="Pfam" id="PF00990">
    <property type="entry name" value="GGDEF"/>
    <property type="match status" value="1"/>
</dbReference>
<sequence length="214" mass="24514">MYKIGRVTAVVSVISLVAVLLIHIKYAYEAVDKAVAMSLAVFLPLAYLCGKRFDTLLRLSQRDDLTGAYNRGFIQRVFPRLVRRSQRLRKQLLVFYVDVDNFKYINDTYSHETGDRVLCQLSNLLEKTTSKYDYVARWGGDEFVVIVPYTDEEGARALQRRLGSALSISLEELKTHAYLSVGYAVCPDESADLGELLRMADKRMYKQKLSRHND</sequence>
<dbReference type="SUPFAM" id="SSF55073">
    <property type="entry name" value="Nucleotide cyclase"/>
    <property type="match status" value="1"/>
</dbReference>
<dbReference type="PANTHER" id="PTHR45138:SF6">
    <property type="entry name" value="DIGUANYLATE CYCLASE DGCN"/>
    <property type="match status" value="1"/>
</dbReference>
<proteinExistence type="predicted"/>
<dbReference type="GO" id="GO:0052621">
    <property type="term" value="F:diguanylate cyclase activity"/>
    <property type="evidence" value="ECO:0007669"/>
    <property type="project" value="TreeGrafter"/>
</dbReference>
<keyword evidence="1" id="KW-1133">Transmembrane helix</keyword>
<dbReference type="SMART" id="SM00267">
    <property type="entry name" value="GGDEF"/>
    <property type="match status" value="1"/>
</dbReference>
<keyword evidence="4" id="KW-1185">Reference proteome</keyword>
<dbReference type="InterPro" id="IPR043128">
    <property type="entry name" value="Rev_trsase/Diguanyl_cyclase"/>
</dbReference>
<evidence type="ECO:0000259" key="2">
    <source>
        <dbReference type="PROSITE" id="PS50887"/>
    </source>
</evidence>
<dbReference type="AlphaFoldDB" id="A0A5D0CN14"/>
<dbReference type="EMBL" id="VSDO01000005">
    <property type="protein sequence ID" value="TYA10584.1"/>
    <property type="molecule type" value="Genomic_DNA"/>
</dbReference>
<dbReference type="GO" id="GO:0043709">
    <property type="term" value="P:cell adhesion involved in single-species biofilm formation"/>
    <property type="evidence" value="ECO:0007669"/>
    <property type="project" value="TreeGrafter"/>
</dbReference>
<keyword evidence="1" id="KW-0472">Membrane</keyword>
<dbReference type="NCBIfam" id="TIGR00254">
    <property type="entry name" value="GGDEF"/>
    <property type="match status" value="1"/>
</dbReference>
<dbReference type="InterPro" id="IPR029787">
    <property type="entry name" value="Nucleotide_cyclase"/>
</dbReference>
<name>A0A5D0CN14_9BACL</name>
<dbReference type="Proteomes" id="UP000325218">
    <property type="component" value="Unassembled WGS sequence"/>
</dbReference>
<dbReference type="RefSeq" id="WP_148456391.1">
    <property type="nucleotide sequence ID" value="NZ_VSDO01000005.1"/>
</dbReference>
<evidence type="ECO:0000256" key="1">
    <source>
        <dbReference type="SAM" id="Phobius"/>
    </source>
</evidence>
<evidence type="ECO:0000313" key="4">
    <source>
        <dbReference type="Proteomes" id="UP000325218"/>
    </source>
</evidence>
<keyword evidence="1" id="KW-0812">Transmembrane</keyword>
<dbReference type="InterPro" id="IPR050469">
    <property type="entry name" value="Diguanylate_Cyclase"/>
</dbReference>
<reference evidence="3 4" key="1">
    <citation type="submission" date="2019-08" db="EMBL/GenBank/DDBJ databases">
        <title>Genome sequencing of Paenibacillus faecis DSM 23593(T).</title>
        <authorList>
            <person name="Kook J.-K."/>
            <person name="Park S.-N."/>
            <person name="Lim Y.K."/>
        </authorList>
    </citation>
    <scope>NUCLEOTIDE SEQUENCE [LARGE SCALE GENOMIC DNA]</scope>
    <source>
        <strain evidence="3 4">DSM 23593</strain>
    </source>
</reference>
<dbReference type="PROSITE" id="PS50887">
    <property type="entry name" value="GGDEF"/>
    <property type="match status" value="1"/>
</dbReference>
<comment type="caution">
    <text evidence="3">The sequence shown here is derived from an EMBL/GenBank/DDBJ whole genome shotgun (WGS) entry which is preliminary data.</text>
</comment>
<dbReference type="GO" id="GO:1902201">
    <property type="term" value="P:negative regulation of bacterial-type flagellum-dependent cell motility"/>
    <property type="evidence" value="ECO:0007669"/>
    <property type="project" value="TreeGrafter"/>
</dbReference>
<feature type="transmembrane region" description="Helical" evidence="1">
    <location>
        <begin position="34"/>
        <end position="50"/>
    </location>
</feature>
<accession>A0A5D0CN14</accession>
<protein>
    <submittedName>
        <fullName evidence="3">GGDEF domain-containing protein</fullName>
    </submittedName>
</protein>
<dbReference type="PANTHER" id="PTHR45138">
    <property type="entry name" value="REGULATORY COMPONENTS OF SENSORY TRANSDUCTION SYSTEM"/>
    <property type="match status" value="1"/>
</dbReference>